<dbReference type="EMBL" id="QUTI01001239">
    <property type="protein sequence ID" value="RLO13959.1"/>
    <property type="molecule type" value="Genomic_DNA"/>
</dbReference>
<evidence type="ECO:0000256" key="11">
    <source>
        <dbReference type="ARBA" id="ARBA00023136"/>
    </source>
</evidence>
<evidence type="ECO:0000256" key="5">
    <source>
        <dbReference type="ARBA" id="ARBA00022449"/>
    </source>
</evidence>
<feature type="chain" id="PRO_5039987488" description="ADP/ATP translocase" evidence="17">
    <location>
        <begin position="19"/>
        <end position="192"/>
    </location>
</feature>
<feature type="repeat" description="Solcar" evidence="14">
    <location>
        <begin position="104"/>
        <end position="188"/>
    </location>
</feature>
<evidence type="ECO:0000256" key="1">
    <source>
        <dbReference type="ARBA" id="ARBA00004448"/>
    </source>
</evidence>
<evidence type="ECO:0000256" key="17">
    <source>
        <dbReference type="SAM" id="SignalP"/>
    </source>
</evidence>
<feature type="repeat" description="Solcar" evidence="14">
    <location>
        <begin position="5"/>
        <end position="94"/>
    </location>
</feature>
<dbReference type="InterPro" id="IPR002067">
    <property type="entry name" value="MCP"/>
</dbReference>
<comment type="function">
    <text evidence="13">ADP:ATP antiporter that mediates import of ADP into the mitochondrial matrix for ATP synthesis, and export of ATP out to fuel the cell. Cycles between the cytoplasmic-open state (c-state) and the matrix-open state (m-state): operates by the alternating access mechanism with a single substrate-binding site intermittently exposed to either the cytosolic (c-state) or matrix (m-state) side of the inner mitochondrial membrane.</text>
</comment>
<evidence type="ECO:0000256" key="6">
    <source>
        <dbReference type="ARBA" id="ARBA00022692"/>
    </source>
</evidence>
<evidence type="ECO:0000256" key="8">
    <source>
        <dbReference type="ARBA" id="ARBA00022792"/>
    </source>
</evidence>
<dbReference type="PROSITE" id="PS50920">
    <property type="entry name" value="SOLCAR"/>
    <property type="match status" value="2"/>
</dbReference>
<sequence length="192" mass="20485">MGFWRFFLCNMAAGGAAGATSLAAVYPLDFARTGSGPTSVSAAPPRPPWVVALPHGHVRHERPPGAVLGVGVSVGGIIVYRASLFGGYDTARDVWLTKDAPLWQKWIVAQTVQTVAGLLSYPLDTVRRRMMMQVGRPDVLYANTWHCWRTICTTEGGAPAFFKGAGSNVLRGSGSALVLVLYDEVKAVLSPA</sequence>
<name>A0A397AIV8_APHAT</name>
<dbReference type="GO" id="GO:0005743">
    <property type="term" value="C:mitochondrial inner membrane"/>
    <property type="evidence" value="ECO:0007669"/>
    <property type="project" value="UniProtKB-SubCell"/>
</dbReference>
<evidence type="ECO:0000256" key="9">
    <source>
        <dbReference type="ARBA" id="ARBA00022989"/>
    </source>
</evidence>
<dbReference type="Proteomes" id="UP000265427">
    <property type="component" value="Unassembled WGS sequence"/>
</dbReference>
<evidence type="ECO:0000256" key="7">
    <source>
        <dbReference type="ARBA" id="ARBA00022737"/>
    </source>
</evidence>
<comment type="function">
    <text evidence="16">Catalyzes the exchange of ADP and ATP across the membrane.</text>
</comment>
<dbReference type="PANTHER" id="PTHR45635:SF14">
    <property type="entry name" value="ADP_ATP TRANSLOCASE"/>
    <property type="match status" value="1"/>
</dbReference>
<dbReference type="InterPro" id="IPR023395">
    <property type="entry name" value="MCP_dom_sf"/>
</dbReference>
<comment type="subunit">
    <text evidence="3 16">Monomer.</text>
</comment>
<evidence type="ECO:0000256" key="13">
    <source>
        <dbReference type="ARBA" id="ARBA00045250"/>
    </source>
</evidence>
<proteinExistence type="inferred from homology"/>
<keyword evidence="8" id="KW-0999">Mitochondrion inner membrane</keyword>
<comment type="caution">
    <text evidence="18">The sequence shown here is derived from an EMBL/GenBank/DDBJ whole genome shotgun (WGS) entry which is preliminary data.</text>
</comment>
<dbReference type="AlphaFoldDB" id="A0A397AIV8"/>
<evidence type="ECO:0000313" key="20">
    <source>
        <dbReference type="Proteomes" id="UP000265427"/>
    </source>
</evidence>
<evidence type="ECO:0000256" key="3">
    <source>
        <dbReference type="ARBA" id="ARBA00011245"/>
    </source>
</evidence>
<dbReference type="SUPFAM" id="SSF103506">
    <property type="entry name" value="Mitochondrial carrier"/>
    <property type="match status" value="1"/>
</dbReference>
<evidence type="ECO:0000313" key="21">
    <source>
        <dbReference type="Proteomes" id="UP000275652"/>
    </source>
</evidence>
<dbReference type="PANTHER" id="PTHR45635">
    <property type="entry name" value="ADP,ATP CARRIER PROTEIN 1-RELATED-RELATED"/>
    <property type="match status" value="1"/>
</dbReference>
<evidence type="ECO:0000256" key="15">
    <source>
        <dbReference type="RuleBase" id="RU000488"/>
    </source>
</evidence>
<dbReference type="InterPro" id="IPR002113">
    <property type="entry name" value="ADT_euk_type"/>
</dbReference>
<dbReference type="EMBL" id="QUSZ01006091">
    <property type="protein sequence ID" value="RHY07006.1"/>
    <property type="molecule type" value="Genomic_DNA"/>
</dbReference>
<keyword evidence="5" id="KW-0050">Antiport</keyword>
<evidence type="ECO:0000313" key="19">
    <source>
        <dbReference type="EMBL" id="RLO13959.1"/>
    </source>
</evidence>
<reference evidence="18 20" key="2">
    <citation type="submission" date="2018-08" db="EMBL/GenBank/DDBJ databases">
        <title>Aphanomyces genome sequencing and annotation.</title>
        <authorList>
            <person name="Minardi D."/>
            <person name="Oidtmann B."/>
            <person name="Van Der Giezen M."/>
            <person name="Studholme D.J."/>
        </authorList>
    </citation>
    <scope>NUCLEOTIDE SEQUENCE [LARGE SCALE GENOMIC DNA]</scope>
    <source>
        <strain evidence="18 20">Kv</strain>
    </source>
</reference>
<keyword evidence="17" id="KW-0732">Signal</keyword>
<dbReference type="PRINTS" id="PR00927">
    <property type="entry name" value="ADPTRNSLCASE"/>
</dbReference>
<comment type="subcellular location">
    <subcellularLocation>
        <location evidence="16">Membrane</location>
        <topology evidence="16">Multi-pass membrane protein</topology>
    </subcellularLocation>
    <subcellularLocation>
        <location evidence="1">Mitochondrion inner membrane</location>
        <topology evidence="1">Multi-pass membrane protein</topology>
    </subcellularLocation>
</comment>
<organism evidence="18 20">
    <name type="scientific">Aphanomyces astaci</name>
    <name type="common">Crayfish plague agent</name>
    <dbReference type="NCBI Taxonomy" id="112090"/>
    <lineage>
        <taxon>Eukaryota</taxon>
        <taxon>Sar</taxon>
        <taxon>Stramenopiles</taxon>
        <taxon>Oomycota</taxon>
        <taxon>Saprolegniomycetes</taxon>
        <taxon>Saprolegniales</taxon>
        <taxon>Verrucalvaceae</taxon>
        <taxon>Aphanomyces</taxon>
    </lineage>
</organism>
<dbReference type="GO" id="GO:0140021">
    <property type="term" value="P:mitochondrial ADP transmembrane transport"/>
    <property type="evidence" value="ECO:0007669"/>
    <property type="project" value="InterPro"/>
</dbReference>
<evidence type="ECO:0000256" key="14">
    <source>
        <dbReference type="PROSITE-ProRule" id="PRU00282"/>
    </source>
</evidence>
<keyword evidence="4 15" id="KW-0813">Transport</keyword>
<protein>
    <recommendedName>
        <fullName evidence="16">ADP/ATP translocase</fullName>
    </recommendedName>
    <alternativeName>
        <fullName evidence="16">ADP,ATP carrier protein</fullName>
    </alternativeName>
</protein>
<keyword evidence="9" id="KW-1133">Transmembrane helix</keyword>
<comment type="similarity">
    <text evidence="2 15">Belongs to the mitochondrial carrier (TC 2.A.29) family.</text>
</comment>
<evidence type="ECO:0000313" key="18">
    <source>
        <dbReference type="EMBL" id="RHY07006.1"/>
    </source>
</evidence>
<dbReference type="GO" id="GO:1990544">
    <property type="term" value="P:mitochondrial ATP transmembrane transport"/>
    <property type="evidence" value="ECO:0007669"/>
    <property type="project" value="InterPro"/>
</dbReference>
<dbReference type="GO" id="GO:0005471">
    <property type="term" value="F:ATP:ADP antiporter activity"/>
    <property type="evidence" value="ECO:0007669"/>
    <property type="project" value="UniProtKB-UniRule"/>
</dbReference>
<dbReference type="InterPro" id="IPR018108">
    <property type="entry name" value="MCP_transmembrane"/>
</dbReference>
<keyword evidence="7" id="KW-0677">Repeat</keyword>
<reference evidence="19 21" key="1">
    <citation type="journal article" date="2018" name="J. Invertebr. Pathol.">
        <title>New genotyping method for the causative agent of crayfish plague (Aphanomyces astaci) based on whole genome data.</title>
        <authorList>
            <person name="Minardi D."/>
            <person name="Studholme D.J."/>
            <person name="van der Giezen M."/>
            <person name="Pretto T."/>
            <person name="Oidtmann B."/>
        </authorList>
    </citation>
    <scope>NUCLEOTIDE SEQUENCE [LARGE SCALE GENOMIC DNA]</scope>
    <source>
        <strain evidence="19 21">KB13</strain>
    </source>
</reference>
<dbReference type="Gene3D" id="1.50.40.10">
    <property type="entry name" value="Mitochondrial carrier domain"/>
    <property type="match status" value="1"/>
</dbReference>
<keyword evidence="11 14" id="KW-0472">Membrane</keyword>
<evidence type="ECO:0000256" key="10">
    <source>
        <dbReference type="ARBA" id="ARBA00023128"/>
    </source>
</evidence>
<dbReference type="Pfam" id="PF00153">
    <property type="entry name" value="Mito_carr"/>
    <property type="match status" value="2"/>
</dbReference>
<evidence type="ECO:0000256" key="4">
    <source>
        <dbReference type="ARBA" id="ARBA00022448"/>
    </source>
</evidence>
<keyword evidence="6 14" id="KW-0812">Transmembrane</keyword>
<accession>A0A397AIV8</accession>
<evidence type="ECO:0000256" key="2">
    <source>
        <dbReference type="ARBA" id="ARBA00006375"/>
    </source>
</evidence>
<keyword evidence="10" id="KW-0496">Mitochondrion</keyword>
<dbReference type="VEuPathDB" id="FungiDB:H257_15085"/>
<evidence type="ECO:0000256" key="12">
    <source>
        <dbReference type="ARBA" id="ARBA00024143"/>
    </source>
</evidence>
<feature type="signal peptide" evidence="17">
    <location>
        <begin position="1"/>
        <end position="18"/>
    </location>
</feature>
<gene>
    <name evidence="19" type="ORF">DYB28_008564</name>
    <name evidence="18" type="ORF">DYB36_007547</name>
</gene>
<comment type="catalytic activity">
    <reaction evidence="12">
        <text>ADP(in) + ATP(out) = ADP(out) + ATP(in)</text>
        <dbReference type="Rhea" id="RHEA:34999"/>
        <dbReference type="ChEBI" id="CHEBI:30616"/>
        <dbReference type="ChEBI" id="CHEBI:456216"/>
    </reaction>
    <physiologicalReaction direction="left-to-right" evidence="12">
        <dbReference type="Rhea" id="RHEA:35000"/>
    </physiologicalReaction>
</comment>
<dbReference type="PRINTS" id="PR00926">
    <property type="entry name" value="MITOCARRIER"/>
</dbReference>
<evidence type="ECO:0000256" key="16">
    <source>
        <dbReference type="RuleBase" id="RU368008"/>
    </source>
</evidence>
<dbReference type="Proteomes" id="UP000275652">
    <property type="component" value="Unassembled WGS sequence"/>
</dbReference>